<dbReference type="Gene3D" id="3.40.190.10">
    <property type="entry name" value="Periplasmic binding protein-like II"/>
    <property type="match status" value="2"/>
</dbReference>
<dbReference type="PANTHER" id="PTHR30024:SF47">
    <property type="entry name" value="TAURINE-BINDING PERIPLASMIC PROTEIN"/>
    <property type="match status" value="1"/>
</dbReference>
<evidence type="ECO:0000256" key="2">
    <source>
        <dbReference type="ARBA" id="ARBA00010742"/>
    </source>
</evidence>
<dbReference type="PANTHER" id="PTHR30024">
    <property type="entry name" value="ALIPHATIC SULFONATES-BINDING PROTEIN-RELATED"/>
    <property type="match status" value="1"/>
</dbReference>
<keyword evidence="3" id="KW-0732">Signal</keyword>
<proteinExistence type="inferred from homology"/>
<evidence type="ECO:0000256" key="1">
    <source>
        <dbReference type="ARBA" id="ARBA00004418"/>
    </source>
</evidence>
<comment type="caution">
    <text evidence="5">The sequence shown here is derived from an EMBL/GenBank/DDBJ whole genome shotgun (WGS) entry which is preliminary data.</text>
</comment>
<comment type="similarity">
    <text evidence="2">Belongs to the bacterial solute-binding protein SsuA/TauA family.</text>
</comment>
<name>A0A507BVE8_9FUNG</name>
<evidence type="ECO:0000313" key="6">
    <source>
        <dbReference type="Proteomes" id="UP000319731"/>
    </source>
</evidence>
<evidence type="ECO:0000313" key="5">
    <source>
        <dbReference type="EMBL" id="TPX31208.1"/>
    </source>
</evidence>
<dbReference type="EMBL" id="QEAO01000049">
    <property type="protein sequence ID" value="TPX31208.1"/>
    <property type="molecule type" value="Genomic_DNA"/>
</dbReference>
<sequence>MTVSETAITVGLVPEHFSSPMYQLEQKLKTEDGIKIELVNCPGGSGEMISLINSGKVDVVIALTEALLAQSLKGGPADYRLVGTYVKSPLTWAIATNPSSPTFSAFTREEGPWDPLKGSRIGVSRLGSGSHIIPFVMKRMKGWQEDFTFVPLKDIHGLVQGVTEDSCDAFLWEKTMTKGYFDSGKLHHLSNVTPPWPAFSIAASNHMIESRSSELVDLLDGITAATSQFMSDESAAVEYISKRFHQEVVDVEKWIKTVEYPVDARHVDPAVIKSCSATLKESGLIAKEAEWEQVCDATIAKKSET</sequence>
<dbReference type="GeneID" id="42006664"/>
<dbReference type="Pfam" id="PF22384">
    <property type="entry name" value="PBP2_Ca3427_like"/>
    <property type="match status" value="1"/>
</dbReference>
<gene>
    <name evidence="5" type="ORF">SmJEL517_g05441</name>
</gene>
<evidence type="ECO:0000256" key="3">
    <source>
        <dbReference type="ARBA" id="ARBA00022729"/>
    </source>
</evidence>
<evidence type="ECO:0000259" key="4">
    <source>
        <dbReference type="Pfam" id="PF22384"/>
    </source>
</evidence>
<protein>
    <recommendedName>
        <fullName evidence="4">Ca3427-like PBP 2 domain-containing protein</fullName>
    </recommendedName>
</protein>
<dbReference type="SUPFAM" id="SSF53850">
    <property type="entry name" value="Periplasmic binding protein-like II"/>
    <property type="match status" value="1"/>
</dbReference>
<accession>A0A507BVE8</accession>
<feature type="domain" description="Ca3427-like PBP 2" evidence="4">
    <location>
        <begin position="117"/>
        <end position="190"/>
    </location>
</feature>
<organism evidence="5 6">
    <name type="scientific">Synchytrium microbalum</name>
    <dbReference type="NCBI Taxonomy" id="1806994"/>
    <lineage>
        <taxon>Eukaryota</taxon>
        <taxon>Fungi</taxon>
        <taxon>Fungi incertae sedis</taxon>
        <taxon>Chytridiomycota</taxon>
        <taxon>Chytridiomycota incertae sedis</taxon>
        <taxon>Chytridiomycetes</taxon>
        <taxon>Synchytriales</taxon>
        <taxon>Synchytriaceae</taxon>
        <taxon>Synchytrium</taxon>
    </lineage>
</organism>
<dbReference type="GO" id="GO:0042597">
    <property type="term" value="C:periplasmic space"/>
    <property type="evidence" value="ECO:0007669"/>
    <property type="project" value="UniProtKB-SubCell"/>
</dbReference>
<dbReference type="OrthoDB" id="1363at2759"/>
<keyword evidence="6" id="KW-1185">Reference proteome</keyword>
<comment type="subcellular location">
    <subcellularLocation>
        <location evidence="1">Periplasm</location>
    </subcellularLocation>
</comment>
<dbReference type="Proteomes" id="UP000319731">
    <property type="component" value="Unassembled WGS sequence"/>
</dbReference>
<dbReference type="RefSeq" id="XP_031022700.1">
    <property type="nucleotide sequence ID" value="XM_031171367.1"/>
</dbReference>
<reference evidence="5 6" key="1">
    <citation type="journal article" date="2019" name="Sci. Rep.">
        <title>Comparative genomics of chytrid fungi reveal insights into the obligate biotrophic and pathogenic lifestyle of Synchytrium endobioticum.</title>
        <authorList>
            <person name="van de Vossenberg B.T.L.H."/>
            <person name="Warris S."/>
            <person name="Nguyen H.D.T."/>
            <person name="van Gent-Pelzer M.P.E."/>
            <person name="Joly D.L."/>
            <person name="van de Geest H.C."/>
            <person name="Bonants P.J.M."/>
            <person name="Smith D.S."/>
            <person name="Levesque C.A."/>
            <person name="van der Lee T.A.J."/>
        </authorList>
    </citation>
    <scope>NUCLEOTIDE SEQUENCE [LARGE SCALE GENOMIC DNA]</scope>
    <source>
        <strain evidence="5 6">JEL517</strain>
    </source>
</reference>
<dbReference type="InterPro" id="IPR054364">
    <property type="entry name" value="Ca3427-like_PBP2"/>
</dbReference>
<dbReference type="AlphaFoldDB" id="A0A507BVE8"/>